<proteinExistence type="predicted"/>
<dbReference type="KEGG" id="spu:105437675"/>
<feature type="region of interest" description="Disordered" evidence="1">
    <location>
        <begin position="161"/>
        <end position="186"/>
    </location>
</feature>
<dbReference type="GeneID" id="115927186"/>
<dbReference type="KEGG" id="spu:115927186"/>
<evidence type="ECO:0000256" key="1">
    <source>
        <dbReference type="SAM" id="MobiDB-lite"/>
    </source>
</evidence>
<sequence>MTLLTHESQTIQDCLYAHALIYDFFSHHRTMANRRKAWNLQGIMAVMQEYLSCHDVYKQMKRNGTTKGFHKTVADKLSYQENATENLLKNLGREYRDILQHTMVSGTDTRDPVLRGSTELYLLFEEYQQLYFPAGGQIKPQAVITEGGVVIPGEVIVIPGEGDEEATGAPSTSSASPPTNRRQKRKRDDEVIVLLGRLVDEMTALRMMVGSALGIDVQLGETEDKEQ</sequence>
<dbReference type="RefSeq" id="XP_030848540.1">
    <property type="nucleotide sequence ID" value="XM_030992680.1"/>
</dbReference>
<reference evidence="2" key="2">
    <citation type="submission" date="2021-01" db="UniProtKB">
        <authorList>
            <consortium name="EnsemblMetazoa"/>
        </authorList>
    </citation>
    <scope>IDENTIFICATION</scope>
</reference>
<dbReference type="Proteomes" id="UP000007110">
    <property type="component" value="Unassembled WGS sequence"/>
</dbReference>
<dbReference type="RefSeq" id="XP_030846553.1">
    <property type="nucleotide sequence ID" value="XM_030990693.1"/>
</dbReference>
<dbReference type="OrthoDB" id="446635at2759"/>
<dbReference type="InParanoid" id="A0A7M7P6I7"/>
<name>A0A7M7P6I7_STRPU</name>
<keyword evidence="3" id="KW-1185">Reference proteome</keyword>
<dbReference type="GeneID" id="105437675"/>
<evidence type="ECO:0000313" key="2">
    <source>
        <dbReference type="EnsemblMetazoa" id="XP_030846553"/>
    </source>
</evidence>
<dbReference type="AlphaFoldDB" id="A0A7M7P6I7"/>
<reference evidence="3" key="1">
    <citation type="submission" date="2015-02" db="EMBL/GenBank/DDBJ databases">
        <title>Genome sequencing for Strongylocentrotus purpuratus.</title>
        <authorList>
            <person name="Murali S."/>
            <person name="Liu Y."/>
            <person name="Vee V."/>
            <person name="English A."/>
            <person name="Wang M."/>
            <person name="Skinner E."/>
            <person name="Han Y."/>
            <person name="Muzny D.M."/>
            <person name="Worley K.C."/>
            <person name="Gibbs R.A."/>
        </authorList>
    </citation>
    <scope>NUCLEOTIDE SEQUENCE</scope>
</reference>
<evidence type="ECO:0000313" key="3">
    <source>
        <dbReference type="Proteomes" id="UP000007110"/>
    </source>
</evidence>
<organism evidence="2 3">
    <name type="scientific">Strongylocentrotus purpuratus</name>
    <name type="common">Purple sea urchin</name>
    <dbReference type="NCBI Taxonomy" id="7668"/>
    <lineage>
        <taxon>Eukaryota</taxon>
        <taxon>Metazoa</taxon>
        <taxon>Echinodermata</taxon>
        <taxon>Eleutherozoa</taxon>
        <taxon>Echinozoa</taxon>
        <taxon>Echinoidea</taxon>
        <taxon>Euechinoidea</taxon>
        <taxon>Echinacea</taxon>
        <taxon>Camarodonta</taxon>
        <taxon>Echinidea</taxon>
        <taxon>Strongylocentrotidae</taxon>
        <taxon>Strongylocentrotus</taxon>
    </lineage>
</organism>
<protein>
    <submittedName>
        <fullName evidence="2">Uncharacterized protein</fullName>
    </submittedName>
</protein>
<dbReference type="EnsemblMetazoa" id="XM_030990693">
    <property type="protein sequence ID" value="XP_030846553"/>
    <property type="gene ID" value="LOC105437675"/>
</dbReference>
<feature type="compositionally biased region" description="Low complexity" evidence="1">
    <location>
        <begin position="167"/>
        <end position="179"/>
    </location>
</feature>
<dbReference type="EnsemblMetazoa" id="XM_030992680">
    <property type="protein sequence ID" value="XP_030848540"/>
    <property type="gene ID" value="LOC115927186"/>
</dbReference>
<accession>A0A7M7P6I7</accession>